<sequence length="65" mass="7615">MQEVRKYSRYTFLRIAGFLTFPTADINFSLSKKDFPLSKKDLSLSKKDFPLRKNNEGRVKKAFPV</sequence>
<dbReference type="Proteomes" id="UP000042527">
    <property type="component" value="Unassembled WGS sequence"/>
</dbReference>
<gene>
    <name evidence="1" type="ORF">TPHV1_280009</name>
</gene>
<evidence type="ECO:0000313" key="1">
    <source>
        <dbReference type="EMBL" id="CEM62077.1"/>
    </source>
</evidence>
<keyword evidence="2" id="KW-1185">Reference proteome</keyword>
<name>A0A0B7GWY8_TREPH</name>
<dbReference type="AlphaFoldDB" id="A0A0B7GWY8"/>
<accession>A0A0B7GWY8</accession>
<reference evidence="2" key="1">
    <citation type="submission" date="2015-01" db="EMBL/GenBank/DDBJ databases">
        <authorList>
            <person name="Manzoor Shahid"/>
            <person name="Zubair Saima"/>
        </authorList>
    </citation>
    <scope>NUCLEOTIDE SEQUENCE [LARGE SCALE GENOMIC DNA]</scope>
    <source>
        <strain evidence="2">V1</strain>
    </source>
</reference>
<organism evidence="1 2">
    <name type="scientific">Treponema phagedenis</name>
    <dbReference type="NCBI Taxonomy" id="162"/>
    <lineage>
        <taxon>Bacteria</taxon>
        <taxon>Pseudomonadati</taxon>
        <taxon>Spirochaetota</taxon>
        <taxon>Spirochaetia</taxon>
        <taxon>Spirochaetales</taxon>
        <taxon>Treponemataceae</taxon>
        <taxon>Treponema</taxon>
    </lineage>
</organism>
<protein>
    <submittedName>
        <fullName evidence="1">Uncharacterized protein</fullName>
    </submittedName>
</protein>
<proteinExistence type="predicted"/>
<evidence type="ECO:0000313" key="2">
    <source>
        <dbReference type="Proteomes" id="UP000042527"/>
    </source>
</evidence>
<dbReference type="EMBL" id="CDNC01000021">
    <property type="protein sequence ID" value="CEM62077.1"/>
    <property type="molecule type" value="Genomic_DNA"/>
</dbReference>